<dbReference type="Gene3D" id="3.60.15.10">
    <property type="entry name" value="Ribonuclease Z/Hydroxyacylglutathione hydrolase-like"/>
    <property type="match status" value="1"/>
</dbReference>
<proteinExistence type="predicted"/>
<dbReference type="AlphaFoldDB" id="A0A2M8LBJ5"/>
<evidence type="ECO:0000313" key="1">
    <source>
        <dbReference type="EMBL" id="PJE73990.1"/>
    </source>
</evidence>
<name>A0A2M8LBJ5_9BACT</name>
<reference evidence="2" key="1">
    <citation type="submission" date="2017-09" db="EMBL/GenBank/DDBJ databases">
        <title>Depth-based differentiation of microbial function through sediment-hosted aquifers and enrichment of novel symbionts in the deep terrestrial subsurface.</title>
        <authorList>
            <person name="Probst A.J."/>
            <person name="Ladd B."/>
            <person name="Jarett J.K."/>
            <person name="Geller-Mcgrath D.E."/>
            <person name="Sieber C.M.K."/>
            <person name="Emerson J.B."/>
            <person name="Anantharaman K."/>
            <person name="Thomas B.C."/>
            <person name="Malmstrom R."/>
            <person name="Stieglmeier M."/>
            <person name="Klingl A."/>
            <person name="Woyke T."/>
            <person name="Ryan C.M."/>
            <person name="Banfield J.F."/>
        </authorList>
    </citation>
    <scope>NUCLEOTIDE SEQUENCE [LARGE SCALE GENOMIC DNA]</scope>
</reference>
<evidence type="ECO:0008006" key="3">
    <source>
        <dbReference type="Google" id="ProtNLM"/>
    </source>
</evidence>
<dbReference type="PANTHER" id="PTHR39189:SF1">
    <property type="entry name" value="UPF0173 METAL-DEPENDENT HYDROLASE YTKL"/>
    <property type="match status" value="1"/>
</dbReference>
<gene>
    <name evidence="1" type="ORF">COV01_02665</name>
</gene>
<dbReference type="SUPFAM" id="SSF56281">
    <property type="entry name" value="Metallo-hydrolase/oxidoreductase"/>
    <property type="match status" value="1"/>
</dbReference>
<evidence type="ECO:0000313" key="2">
    <source>
        <dbReference type="Proteomes" id="UP000228700"/>
    </source>
</evidence>
<sequence length="209" mass="22536">MVITHLGGESFKIQFGDITLAFNPVSKDSKKWKPSKFGADIALITTNHPDMNGSDQVSFGEKKAFAITGPGEYEVKEVFIKGFKSDSKYGGEDFINTIYSVALENMNICFLGALTKDMPSETMESLDGVDVLFVPIGGDGVLSPAEAAKIAVKIGPKLVIPMHYDSASLKSFLKESGEESVKPIDKLTLKKKDLDGKEGDVVVLDVHGS</sequence>
<organism evidence="1 2">
    <name type="scientific">Candidatus Taylorbacteria bacterium CG10_big_fil_rev_8_21_14_0_10_41_48</name>
    <dbReference type="NCBI Taxonomy" id="1975024"/>
    <lineage>
        <taxon>Bacteria</taxon>
        <taxon>Candidatus Tayloriibacteriota</taxon>
    </lineage>
</organism>
<accession>A0A2M8LBJ5</accession>
<comment type="caution">
    <text evidence="1">The sequence shown here is derived from an EMBL/GenBank/DDBJ whole genome shotgun (WGS) entry which is preliminary data.</text>
</comment>
<protein>
    <recommendedName>
        <fullName evidence="3">Lactamase</fullName>
    </recommendedName>
</protein>
<dbReference type="PANTHER" id="PTHR39189">
    <property type="entry name" value="UPF0173 METAL-DEPENDENT HYDROLASE YTKL"/>
    <property type="match status" value="1"/>
</dbReference>
<dbReference type="Proteomes" id="UP000228700">
    <property type="component" value="Unassembled WGS sequence"/>
</dbReference>
<dbReference type="InterPro" id="IPR036866">
    <property type="entry name" value="RibonucZ/Hydroxyglut_hydro"/>
</dbReference>
<dbReference type="EMBL" id="PFEQ01000013">
    <property type="protein sequence ID" value="PJE73990.1"/>
    <property type="molecule type" value="Genomic_DNA"/>
</dbReference>
<dbReference type="Pfam" id="PF13483">
    <property type="entry name" value="Lactamase_B_3"/>
    <property type="match status" value="1"/>
</dbReference>